<dbReference type="PANTHER" id="PTHR11439">
    <property type="entry name" value="GAG-POL-RELATED RETROTRANSPOSON"/>
    <property type="match status" value="1"/>
</dbReference>
<proteinExistence type="predicted"/>
<accession>A0AAV1XAP7</accession>
<dbReference type="PANTHER" id="PTHR11439:SF483">
    <property type="entry name" value="PEPTIDE SYNTHASE GLIP-LIKE, PUTATIVE (AFU_ORTHOLOGUE AFUA_3G12920)-RELATED"/>
    <property type="match status" value="1"/>
</dbReference>
<evidence type="ECO:0008006" key="3">
    <source>
        <dbReference type="Google" id="ProtNLM"/>
    </source>
</evidence>
<dbReference type="EMBL" id="CAXHTB010000013">
    <property type="protein sequence ID" value="CAL0318272.1"/>
    <property type="molecule type" value="Genomic_DNA"/>
</dbReference>
<evidence type="ECO:0000313" key="2">
    <source>
        <dbReference type="Proteomes" id="UP001497480"/>
    </source>
</evidence>
<evidence type="ECO:0000313" key="1">
    <source>
        <dbReference type="EMBL" id="CAL0318272.1"/>
    </source>
</evidence>
<keyword evidence="2" id="KW-1185">Reference proteome</keyword>
<dbReference type="Proteomes" id="UP001497480">
    <property type="component" value="Unassembled WGS sequence"/>
</dbReference>
<gene>
    <name evidence="1" type="ORF">LLUT_LOCUS19332</name>
</gene>
<name>A0AAV1XAP7_LUPLU</name>
<sequence>MTGMGKLSYFLGIQFKQVDDGVFMHQSKYIQEVLLKFHMLNCNPAEVNLKLDKMEHEPGVDSTLFRQMIGCLRFICNTRAEINYSVGLVSRFMSNPRISHLVAVKRILRYLKGTSSFGVLFSNQSQKSKLQLLAYSDSDWCRNLLERKSTMGYVFLLV</sequence>
<protein>
    <recommendedName>
        <fullName evidence="3">Reverse transcriptase</fullName>
    </recommendedName>
</protein>
<organism evidence="1 2">
    <name type="scientific">Lupinus luteus</name>
    <name type="common">European yellow lupine</name>
    <dbReference type="NCBI Taxonomy" id="3873"/>
    <lineage>
        <taxon>Eukaryota</taxon>
        <taxon>Viridiplantae</taxon>
        <taxon>Streptophyta</taxon>
        <taxon>Embryophyta</taxon>
        <taxon>Tracheophyta</taxon>
        <taxon>Spermatophyta</taxon>
        <taxon>Magnoliopsida</taxon>
        <taxon>eudicotyledons</taxon>
        <taxon>Gunneridae</taxon>
        <taxon>Pentapetalae</taxon>
        <taxon>rosids</taxon>
        <taxon>fabids</taxon>
        <taxon>Fabales</taxon>
        <taxon>Fabaceae</taxon>
        <taxon>Papilionoideae</taxon>
        <taxon>50 kb inversion clade</taxon>
        <taxon>genistoids sensu lato</taxon>
        <taxon>core genistoids</taxon>
        <taxon>Genisteae</taxon>
        <taxon>Lupinus</taxon>
    </lineage>
</organism>
<dbReference type="AlphaFoldDB" id="A0AAV1XAP7"/>
<comment type="caution">
    <text evidence="1">The sequence shown here is derived from an EMBL/GenBank/DDBJ whole genome shotgun (WGS) entry which is preliminary data.</text>
</comment>
<reference evidence="1 2" key="1">
    <citation type="submission" date="2024-03" db="EMBL/GenBank/DDBJ databases">
        <authorList>
            <person name="Martinez-Hernandez J."/>
        </authorList>
    </citation>
    <scope>NUCLEOTIDE SEQUENCE [LARGE SCALE GENOMIC DNA]</scope>
</reference>